<reference evidence="1 2" key="1">
    <citation type="submission" date="2021-04" db="EMBL/GenBank/DDBJ databases">
        <title>Chitinophaga sp. nov., isolated from the rhizosphere soil.</title>
        <authorList>
            <person name="He S."/>
        </authorList>
    </citation>
    <scope>NUCLEOTIDE SEQUENCE [LARGE SCALE GENOMIC DNA]</scope>
    <source>
        <strain evidence="1 2">2R12</strain>
    </source>
</reference>
<dbReference type="Pfam" id="PF08922">
    <property type="entry name" value="DUF1905"/>
    <property type="match status" value="1"/>
</dbReference>
<organism evidence="1 2">
    <name type="scientific">Chitinophaga hostae</name>
    <dbReference type="NCBI Taxonomy" id="2831022"/>
    <lineage>
        <taxon>Bacteria</taxon>
        <taxon>Pseudomonadati</taxon>
        <taxon>Bacteroidota</taxon>
        <taxon>Chitinophagia</taxon>
        <taxon>Chitinophagales</taxon>
        <taxon>Chitinophagaceae</taxon>
        <taxon>Chitinophaga</taxon>
    </lineage>
</organism>
<dbReference type="SUPFAM" id="SSF141694">
    <property type="entry name" value="AF2212/PG0164-like"/>
    <property type="match status" value="1"/>
</dbReference>
<evidence type="ECO:0000313" key="2">
    <source>
        <dbReference type="Proteomes" id="UP000676386"/>
    </source>
</evidence>
<sequence length="103" mass="11292">MTRSITSGKAAPAKGLLNKQFTTTLLKSPNKGGWTYVMWPESAAFFGTRGLVKVRATVDGHPFESSFMALGDGTHKLPIKSDLRKLIGKEANDTVTIRLEERL</sequence>
<accession>A0ABS5J5E7</accession>
<dbReference type="RefSeq" id="WP_211975577.1">
    <property type="nucleotide sequence ID" value="NZ_CBFHAM010000008.1"/>
</dbReference>
<keyword evidence="2" id="KW-1185">Reference proteome</keyword>
<name>A0ABS5J5E7_9BACT</name>
<dbReference type="EMBL" id="JAGTXB010000014">
    <property type="protein sequence ID" value="MBS0030438.1"/>
    <property type="molecule type" value="Genomic_DNA"/>
</dbReference>
<evidence type="ECO:0000313" key="1">
    <source>
        <dbReference type="EMBL" id="MBS0030438.1"/>
    </source>
</evidence>
<gene>
    <name evidence="1" type="ORF">KE626_24135</name>
</gene>
<dbReference type="InterPro" id="IPR037079">
    <property type="entry name" value="AF2212/PG0164-like_sf"/>
</dbReference>
<dbReference type="Gene3D" id="2.40.30.100">
    <property type="entry name" value="AF2212/PG0164-like"/>
    <property type="match status" value="1"/>
</dbReference>
<dbReference type="InterPro" id="IPR015018">
    <property type="entry name" value="DUF1905"/>
</dbReference>
<protein>
    <submittedName>
        <fullName evidence="1">DUF1905 domain-containing protein</fullName>
    </submittedName>
</protein>
<proteinExistence type="predicted"/>
<comment type="caution">
    <text evidence="1">The sequence shown here is derived from an EMBL/GenBank/DDBJ whole genome shotgun (WGS) entry which is preliminary data.</text>
</comment>
<dbReference type="Proteomes" id="UP000676386">
    <property type="component" value="Unassembled WGS sequence"/>
</dbReference>